<sequence length="96" mass="11075">MIIVVRTIILNDYSISVNEYEEKKTKDGNLISITFDVTSEDYHDVTTLLYEGAFEVKIPERNREFKGTIQQYSTSITNLYEKGNVGEFKLSLLEKS</sequence>
<name>A0A398B1K7_9BACI</name>
<comment type="caution">
    <text evidence="1">The sequence shown here is derived from an EMBL/GenBank/DDBJ whole genome shotgun (WGS) entry which is preliminary data.</text>
</comment>
<dbReference type="Proteomes" id="UP000266016">
    <property type="component" value="Unassembled WGS sequence"/>
</dbReference>
<dbReference type="InterPro" id="IPR023105">
    <property type="entry name" value="YkvR-like_sf"/>
</dbReference>
<dbReference type="SUPFAM" id="SSF159173">
    <property type="entry name" value="YkvR-like"/>
    <property type="match status" value="1"/>
</dbReference>
<dbReference type="InterPro" id="IPR021596">
    <property type="entry name" value="DUF3219"/>
</dbReference>
<reference evidence="1 2" key="1">
    <citation type="submission" date="2018-08" db="EMBL/GenBank/DDBJ databases">
        <title>Bacillus jemisoniae sp. nov., Bacillus chryseoplanitiae sp. nov., Bacillus resnikiae sp. nov., and Bacillus frankliniae sp. nov., isolated from Viking spacecraft and associated surfaces.</title>
        <authorList>
            <person name="Seuylemezian A."/>
            <person name="Vaishampayan P."/>
        </authorList>
    </citation>
    <scope>NUCLEOTIDE SEQUENCE [LARGE SCALE GENOMIC DNA]</scope>
    <source>
        <strain evidence="1 2">MA001</strain>
    </source>
</reference>
<dbReference type="EMBL" id="QWVS01000032">
    <property type="protein sequence ID" value="RID83715.1"/>
    <property type="molecule type" value="Genomic_DNA"/>
</dbReference>
<dbReference type="AlphaFoldDB" id="A0A398B1K7"/>
<dbReference type="Pfam" id="PF11514">
    <property type="entry name" value="DUF3219"/>
    <property type="match status" value="1"/>
</dbReference>
<evidence type="ECO:0000313" key="2">
    <source>
        <dbReference type="Proteomes" id="UP000266016"/>
    </source>
</evidence>
<gene>
    <name evidence="1" type="ORF">D1953_15275</name>
</gene>
<keyword evidence="2" id="KW-1185">Reference proteome</keyword>
<dbReference type="Gene3D" id="2.40.30.80">
    <property type="entry name" value="YkvR-like"/>
    <property type="match status" value="1"/>
</dbReference>
<proteinExistence type="predicted"/>
<accession>A0A398B1K7</accession>
<evidence type="ECO:0000313" key="1">
    <source>
        <dbReference type="EMBL" id="RID83715.1"/>
    </source>
</evidence>
<organism evidence="1 2">
    <name type="scientific">Peribacillus asahii</name>
    <dbReference type="NCBI Taxonomy" id="228899"/>
    <lineage>
        <taxon>Bacteria</taxon>
        <taxon>Bacillati</taxon>
        <taxon>Bacillota</taxon>
        <taxon>Bacilli</taxon>
        <taxon>Bacillales</taxon>
        <taxon>Bacillaceae</taxon>
        <taxon>Peribacillus</taxon>
    </lineage>
</organism>
<protein>
    <submittedName>
        <fullName evidence="1">DUF3219 family protein</fullName>
    </submittedName>
</protein>